<feature type="transmembrane region" description="Helical" evidence="1">
    <location>
        <begin position="122"/>
        <end position="141"/>
    </location>
</feature>
<dbReference type="AlphaFoldDB" id="A0AB37HHB8"/>
<sequence>MKNNDEKFSDLNFPSKLVTILSIGFLIIFALVVVIALYFFGIIGFFRLLNVQYDSNQALISFILKFFFICLIAEVFAKLIIRFIISYVNSNIVNFIVLMFFDILISWIVLHYVDESMSSITIPTWVELILALFLACAEYNFDKKKE</sequence>
<keyword evidence="1" id="KW-1133">Transmembrane helix</keyword>
<name>A0AB37HHB8_9BACI</name>
<evidence type="ECO:0008006" key="4">
    <source>
        <dbReference type="Google" id="ProtNLM"/>
    </source>
</evidence>
<keyword evidence="1" id="KW-0472">Membrane</keyword>
<accession>A0AB37HHB8</accession>
<dbReference type="Pfam" id="PF14184">
    <property type="entry name" value="YrvL"/>
    <property type="match status" value="1"/>
</dbReference>
<dbReference type="Proteomes" id="UP000595512">
    <property type="component" value="Chromosome"/>
</dbReference>
<dbReference type="RefSeq" id="WP_066232188.1">
    <property type="nucleotide sequence ID" value="NZ_CP066701.1"/>
</dbReference>
<evidence type="ECO:0000313" key="2">
    <source>
        <dbReference type="EMBL" id="QQX26997.1"/>
    </source>
</evidence>
<proteinExistence type="predicted"/>
<feature type="transmembrane region" description="Helical" evidence="1">
    <location>
        <begin position="20"/>
        <end position="46"/>
    </location>
</feature>
<evidence type="ECO:0000313" key="3">
    <source>
        <dbReference type="Proteomes" id="UP000595512"/>
    </source>
</evidence>
<dbReference type="InterPro" id="IPR025912">
    <property type="entry name" value="YrvL"/>
</dbReference>
<keyword evidence="1" id="KW-0812">Transmembrane</keyword>
<feature type="transmembrane region" description="Helical" evidence="1">
    <location>
        <begin position="92"/>
        <end position="110"/>
    </location>
</feature>
<dbReference type="GeneID" id="62499885"/>
<dbReference type="KEGG" id="hspo:JGZ69_09650"/>
<gene>
    <name evidence="2" type="ORF">JGZ69_09650</name>
</gene>
<feature type="transmembrane region" description="Helical" evidence="1">
    <location>
        <begin position="58"/>
        <end position="80"/>
    </location>
</feature>
<organism evidence="2 3">
    <name type="scientific">Heyndrickxia sporothermodurans</name>
    <dbReference type="NCBI Taxonomy" id="46224"/>
    <lineage>
        <taxon>Bacteria</taxon>
        <taxon>Bacillati</taxon>
        <taxon>Bacillota</taxon>
        <taxon>Bacilli</taxon>
        <taxon>Bacillales</taxon>
        <taxon>Bacillaceae</taxon>
        <taxon>Heyndrickxia</taxon>
    </lineage>
</organism>
<reference evidence="2 3" key="1">
    <citation type="submission" date="2020-12" db="EMBL/GenBank/DDBJ databases">
        <title>Taxonomic evaluation of the Bacillus sporothermodurans group of bacteria based on whole genome sequences.</title>
        <authorList>
            <person name="Fiedler G."/>
            <person name="Herbstmann A.-D."/>
            <person name="Doll E."/>
            <person name="Wenning M."/>
            <person name="Brinks E."/>
            <person name="Kabisch J."/>
            <person name="Breitenwieser F."/>
            <person name="Lappann M."/>
            <person name="Boehnlein C."/>
            <person name="Franz C."/>
        </authorList>
    </citation>
    <scope>NUCLEOTIDE SEQUENCE [LARGE SCALE GENOMIC DNA]</scope>
    <source>
        <strain evidence="2 3">DSM 10599</strain>
    </source>
</reference>
<dbReference type="EMBL" id="CP066701">
    <property type="protein sequence ID" value="QQX26997.1"/>
    <property type="molecule type" value="Genomic_DNA"/>
</dbReference>
<protein>
    <recommendedName>
        <fullName evidence="4">Regulatory protein YrvL</fullName>
    </recommendedName>
</protein>
<evidence type="ECO:0000256" key="1">
    <source>
        <dbReference type="SAM" id="Phobius"/>
    </source>
</evidence>